<evidence type="ECO:0000256" key="2">
    <source>
        <dbReference type="ARBA" id="ARBA00004685"/>
    </source>
</evidence>
<dbReference type="InterPro" id="IPR017972">
    <property type="entry name" value="Cyt_P450_CS"/>
</dbReference>
<dbReference type="InterPro" id="IPR001128">
    <property type="entry name" value="Cyt_P450"/>
</dbReference>
<dbReference type="InterPro" id="IPR036396">
    <property type="entry name" value="Cyt_P450_sf"/>
</dbReference>
<feature type="transmembrane region" description="Helical" evidence="11">
    <location>
        <begin position="7"/>
        <end position="26"/>
    </location>
</feature>
<keyword evidence="13" id="KW-1185">Reference proteome</keyword>
<organism evidence="12 13">
    <name type="scientific">Lophiostoma macrostomum CBS 122681</name>
    <dbReference type="NCBI Taxonomy" id="1314788"/>
    <lineage>
        <taxon>Eukaryota</taxon>
        <taxon>Fungi</taxon>
        <taxon>Dikarya</taxon>
        <taxon>Ascomycota</taxon>
        <taxon>Pezizomycotina</taxon>
        <taxon>Dothideomycetes</taxon>
        <taxon>Pleosporomycetidae</taxon>
        <taxon>Pleosporales</taxon>
        <taxon>Lophiostomataceae</taxon>
        <taxon>Lophiostoma</taxon>
    </lineage>
</organism>
<dbReference type="AlphaFoldDB" id="A0A6A6T661"/>
<dbReference type="PANTHER" id="PTHR46206">
    <property type="entry name" value="CYTOCHROME P450"/>
    <property type="match status" value="1"/>
</dbReference>
<keyword evidence="11" id="KW-1133">Transmembrane helix</keyword>
<accession>A0A6A6T661</accession>
<evidence type="ECO:0000256" key="1">
    <source>
        <dbReference type="ARBA" id="ARBA00001971"/>
    </source>
</evidence>
<evidence type="ECO:0000256" key="10">
    <source>
        <dbReference type="RuleBase" id="RU000461"/>
    </source>
</evidence>
<dbReference type="GO" id="GO:0020037">
    <property type="term" value="F:heme binding"/>
    <property type="evidence" value="ECO:0007669"/>
    <property type="project" value="InterPro"/>
</dbReference>
<keyword evidence="11" id="KW-0812">Transmembrane</keyword>
<feature type="binding site" description="axial binding residue" evidence="9">
    <location>
        <position position="438"/>
    </location>
    <ligand>
        <name>heme</name>
        <dbReference type="ChEBI" id="CHEBI:30413"/>
    </ligand>
    <ligandPart>
        <name>Fe</name>
        <dbReference type="ChEBI" id="CHEBI:18248"/>
    </ligandPart>
</feature>
<evidence type="ECO:0000256" key="8">
    <source>
        <dbReference type="ARBA" id="ARBA00023033"/>
    </source>
</evidence>
<keyword evidence="4 9" id="KW-0349">Heme</keyword>
<dbReference type="PANTHER" id="PTHR46206:SF2">
    <property type="entry name" value="CYTOCHROME P450 MONOOXYGENASE AUSG-RELATED"/>
    <property type="match status" value="1"/>
</dbReference>
<dbReference type="Proteomes" id="UP000799324">
    <property type="component" value="Unassembled WGS sequence"/>
</dbReference>
<name>A0A6A6T661_9PLEO</name>
<dbReference type="CDD" id="cd11041">
    <property type="entry name" value="CYP503A1-like"/>
    <property type="match status" value="1"/>
</dbReference>
<dbReference type="Pfam" id="PF00067">
    <property type="entry name" value="p450"/>
    <property type="match status" value="1"/>
</dbReference>
<dbReference type="InterPro" id="IPR002403">
    <property type="entry name" value="Cyt_P450_E_grp-IV"/>
</dbReference>
<keyword evidence="8 10" id="KW-0503">Monooxygenase</keyword>
<keyword evidence="11" id="KW-0472">Membrane</keyword>
<gene>
    <name evidence="12" type="ORF">K491DRAFT_658393</name>
</gene>
<protein>
    <submittedName>
        <fullName evidence="12">Cytochrome P450</fullName>
    </submittedName>
</protein>
<dbReference type="PRINTS" id="PR00465">
    <property type="entry name" value="EP450IV"/>
</dbReference>
<evidence type="ECO:0000313" key="13">
    <source>
        <dbReference type="Proteomes" id="UP000799324"/>
    </source>
</evidence>
<evidence type="ECO:0000256" key="9">
    <source>
        <dbReference type="PIRSR" id="PIRSR602403-1"/>
    </source>
</evidence>
<dbReference type="EMBL" id="MU004350">
    <property type="protein sequence ID" value="KAF2655356.1"/>
    <property type="molecule type" value="Genomic_DNA"/>
</dbReference>
<dbReference type="Gene3D" id="1.10.630.10">
    <property type="entry name" value="Cytochrome P450"/>
    <property type="match status" value="1"/>
</dbReference>
<evidence type="ECO:0000256" key="6">
    <source>
        <dbReference type="ARBA" id="ARBA00023002"/>
    </source>
</evidence>
<evidence type="ECO:0000256" key="5">
    <source>
        <dbReference type="ARBA" id="ARBA00022723"/>
    </source>
</evidence>
<dbReference type="SUPFAM" id="SSF48264">
    <property type="entry name" value="Cytochrome P450"/>
    <property type="match status" value="1"/>
</dbReference>
<proteinExistence type="inferred from homology"/>
<evidence type="ECO:0000256" key="3">
    <source>
        <dbReference type="ARBA" id="ARBA00010617"/>
    </source>
</evidence>
<evidence type="ECO:0000256" key="11">
    <source>
        <dbReference type="SAM" id="Phobius"/>
    </source>
</evidence>
<keyword evidence="7 9" id="KW-0408">Iron</keyword>
<keyword evidence="6 10" id="KW-0560">Oxidoreductase</keyword>
<evidence type="ECO:0000313" key="12">
    <source>
        <dbReference type="EMBL" id="KAF2655356.1"/>
    </source>
</evidence>
<comment type="cofactor">
    <cofactor evidence="1 9">
        <name>heme</name>
        <dbReference type="ChEBI" id="CHEBI:30413"/>
    </cofactor>
</comment>
<comment type="pathway">
    <text evidence="2">Mycotoxin biosynthesis.</text>
</comment>
<keyword evidence="5 9" id="KW-0479">Metal-binding</keyword>
<evidence type="ECO:0000256" key="4">
    <source>
        <dbReference type="ARBA" id="ARBA00022617"/>
    </source>
</evidence>
<comment type="similarity">
    <text evidence="3 10">Belongs to the cytochrome P450 family.</text>
</comment>
<sequence>MANHSHFPDWTALVLGVSILVAWFFYNQNRKKPYANIPVLSSDRNEYLQDGRGLLERGKKFKSCFQVQTGTNFKIVVPNRFATELKNHQSLSFNDAHARDSFTSYPGLQPFREILENDTFIQEVVRKKLTGSLGLITTALVEETQLTYHDMFGESKEWQTRVIKSDIQDIIARLSSRVFLGHDLCRNRDWLDITKNYTLTSFQAISELRAHHSLVRPVMHWFSKNCTQARHYYKRAQALIKPVVDRRKAQIQTNSSGGEGSYKTSDAIGWMVECARGRNIDYAAAQLSFSLAAIHLSSETMTMCMLQLCDTPELIEPLREDCNRALDAKGWTKQALQDMKLLDSFMRECQRMRDLLATSMLRFVKAQVVLSDGTVIPKGSTLMVVNDWAHSSEHFPNADTFDMSRFVKLRERTGEENQHLFSTPSADQMGFGFGEHACPGRFFASNEIKIALCILLLEYDFEYVPGDDPPQDIKSEIVRLSDPGARMRIRKREGTS</sequence>
<evidence type="ECO:0000256" key="7">
    <source>
        <dbReference type="ARBA" id="ARBA00023004"/>
    </source>
</evidence>
<dbReference type="GO" id="GO:0004497">
    <property type="term" value="F:monooxygenase activity"/>
    <property type="evidence" value="ECO:0007669"/>
    <property type="project" value="UniProtKB-KW"/>
</dbReference>
<dbReference type="PROSITE" id="PS00086">
    <property type="entry name" value="CYTOCHROME_P450"/>
    <property type="match status" value="1"/>
</dbReference>
<dbReference type="GO" id="GO:0016705">
    <property type="term" value="F:oxidoreductase activity, acting on paired donors, with incorporation or reduction of molecular oxygen"/>
    <property type="evidence" value="ECO:0007669"/>
    <property type="project" value="InterPro"/>
</dbReference>
<dbReference type="OrthoDB" id="1844152at2759"/>
<reference evidence="12" key="1">
    <citation type="journal article" date="2020" name="Stud. Mycol.">
        <title>101 Dothideomycetes genomes: a test case for predicting lifestyles and emergence of pathogens.</title>
        <authorList>
            <person name="Haridas S."/>
            <person name="Albert R."/>
            <person name="Binder M."/>
            <person name="Bloem J."/>
            <person name="Labutti K."/>
            <person name="Salamov A."/>
            <person name="Andreopoulos B."/>
            <person name="Baker S."/>
            <person name="Barry K."/>
            <person name="Bills G."/>
            <person name="Bluhm B."/>
            <person name="Cannon C."/>
            <person name="Castanera R."/>
            <person name="Culley D."/>
            <person name="Daum C."/>
            <person name="Ezra D."/>
            <person name="Gonzalez J."/>
            <person name="Henrissat B."/>
            <person name="Kuo A."/>
            <person name="Liang C."/>
            <person name="Lipzen A."/>
            <person name="Lutzoni F."/>
            <person name="Magnuson J."/>
            <person name="Mondo S."/>
            <person name="Nolan M."/>
            <person name="Ohm R."/>
            <person name="Pangilinan J."/>
            <person name="Park H.-J."/>
            <person name="Ramirez L."/>
            <person name="Alfaro M."/>
            <person name="Sun H."/>
            <person name="Tritt A."/>
            <person name="Yoshinaga Y."/>
            <person name="Zwiers L.-H."/>
            <person name="Turgeon B."/>
            <person name="Goodwin S."/>
            <person name="Spatafora J."/>
            <person name="Crous P."/>
            <person name="Grigoriev I."/>
        </authorList>
    </citation>
    <scope>NUCLEOTIDE SEQUENCE</scope>
    <source>
        <strain evidence="12">CBS 122681</strain>
    </source>
</reference>
<dbReference type="GO" id="GO:0005506">
    <property type="term" value="F:iron ion binding"/>
    <property type="evidence" value="ECO:0007669"/>
    <property type="project" value="InterPro"/>
</dbReference>